<comment type="function">
    <text evidence="8">The phosphoenolpyruvate-dependent sugar phosphotransferase system (PTS), a major carbohydrate active -transport system, catalyzes the phosphorylation of incoming sugar substrates concomitant with their translocation across the cell membrane.</text>
</comment>
<keyword evidence="5 9" id="KW-0812">Transmembrane</keyword>
<evidence type="ECO:0000256" key="6">
    <source>
        <dbReference type="ARBA" id="ARBA00022989"/>
    </source>
</evidence>
<keyword evidence="2 8" id="KW-0813">Transport</keyword>
<dbReference type="GO" id="GO:0005886">
    <property type="term" value="C:plasma membrane"/>
    <property type="evidence" value="ECO:0007669"/>
    <property type="project" value="UniProtKB-SubCell"/>
</dbReference>
<dbReference type="AlphaFoldDB" id="A0AA87DC23"/>
<dbReference type="PANTHER" id="PTHR33989:SF4">
    <property type="entry name" value="PTS SYSTEM N,N'-DIACETYLCHITOBIOSE-SPECIFIC EIIC COMPONENT"/>
    <property type="match status" value="1"/>
</dbReference>
<dbReference type="Proteomes" id="UP000003672">
    <property type="component" value="Unassembled WGS sequence"/>
</dbReference>
<keyword evidence="4 8" id="KW-0762">Sugar transport</keyword>
<dbReference type="InterPro" id="IPR004796">
    <property type="entry name" value="PTS_IIC_cello"/>
</dbReference>
<feature type="transmembrane region" description="Helical" evidence="9">
    <location>
        <begin position="232"/>
        <end position="258"/>
    </location>
</feature>
<sequence>MDNFFNSKFMQSIQKGGQKLGASHFVGALQGAMMSLMGAIMIGAIFQILQSVLGPTMLKLIPVANPWYSWLNLPYEFTMNFLAVWVILLLTYQYARNLQLKSPIITTLDALIIFFLIAAPVITSKAGIVSLNTTYLGAQGMFIGFVISGLVVRIEKWCFDKDIRIKMPDVVPQFLQDGFAAILPLLFEVIIFGGMHIGIISATGGKFDLASGFMAVLSAPLGVLVSTPGMFVLLFLACLLWTFGIHGSVILMSLVMPISLEAVAVNAKLHAAGQALKFSPVFLAAGLAVAGGTGNTMPLVLMGLRAKSDQIKAVAKVSLIPGWFNINEPVTFGMPIMYNPVLAIPYILNVLVVALLYLIGFKTGILALPFIPITTVLPIGFGDYLGSLNPFNFVWDYLMIIVAGVIWFPFFKAYDNQLYKKEQETAKSENDNGTTTVA</sequence>
<accession>A0AA87DC23</accession>
<evidence type="ECO:0000256" key="9">
    <source>
        <dbReference type="SAM" id="Phobius"/>
    </source>
</evidence>
<feature type="transmembrane region" description="Helical" evidence="9">
    <location>
        <begin position="393"/>
        <end position="411"/>
    </location>
</feature>
<feature type="transmembrane region" description="Helical" evidence="9">
    <location>
        <begin position="21"/>
        <end position="49"/>
    </location>
</feature>
<evidence type="ECO:0000256" key="4">
    <source>
        <dbReference type="ARBA" id="ARBA00022597"/>
    </source>
</evidence>
<feature type="domain" description="PTS EIIC type-3" evidence="10">
    <location>
        <begin position="9"/>
        <end position="410"/>
    </location>
</feature>
<organism evidence="11 12">
    <name type="scientific">Lactobacillus paragasseri JV-V03</name>
    <dbReference type="NCBI Taxonomy" id="525326"/>
    <lineage>
        <taxon>Bacteria</taxon>
        <taxon>Bacillati</taxon>
        <taxon>Bacillota</taxon>
        <taxon>Bacilli</taxon>
        <taxon>Lactobacillales</taxon>
        <taxon>Lactobacillaceae</taxon>
        <taxon>Lactobacillus</taxon>
    </lineage>
</organism>
<evidence type="ECO:0000256" key="7">
    <source>
        <dbReference type="ARBA" id="ARBA00023136"/>
    </source>
</evidence>
<evidence type="ECO:0000256" key="5">
    <source>
        <dbReference type="ARBA" id="ARBA00022692"/>
    </source>
</evidence>
<dbReference type="PROSITE" id="PS51105">
    <property type="entry name" value="PTS_EIIC_TYPE_3"/>
    <property type="match status" value="1"/>
</dbReference>
<feature type="transmembrane region" description="Helical" evidence="9">
    <location>
        <begin position="104"/>
        <end position="123"/>
    </location>
</feature>
<dbReference type="InterPro" id="IPR004501">
    <property type="entry name" value="PTS_EIIC_3"/>
</dbReference>
<evidence type="ECO:0000256" key="3">
    <source>
        <dbReference type="ARBA" id="ARBA00022475"/>
    </source>
</evidence>
<keyword evidence="7 8" id="KW-0472">Membrane</keyword>
<name>A0AA87DC23_9LACO</name>
<keyword evidence="11" id="KW-0808">Transferase</keyword>
<keyword evidence="6 9" id="KW-1133">Transmembrane helix</keyword>
<dbReference type="Pfam" id="PF02378">
    <property type="entry name" value="PTS_EIIC"/>
    <property type="match status" value="1"/>
</dbReference>
<feature type="transmembrane region" description="Helical" evidence="9">
    <location>
        <begin position="174"/>
        <end position="197"/>
    </location>
</feature>
<dbReference type="PIRSF" id="PIRSF006351">
    <property type="entry name" value="PTS_EIIC-Cellobiose"/>
    <property type="match status" value="1"/>
</dbReference>
<dbReference type="InterPro" id="IPR003352">
    <property type="entry name" value="PTS_EIIC"/>
</dbReference>
<dbReference type="GO" id="GO:0008982">
    <property type="term" value="F:protein-N(PI)-phosphohistidine-sugar phosphotransferase activity"/>
    <property type="evidence" value="ECO:0007669"/>
    <property type="project" value="UniProtKB-UniRule"/>
</dbReference>
<feature type="transmembrane region" description="Helical" evidence="9">
    <location>
        <begin position="135"/>
        <end position="154"/>
    </location>
</feature>
<reference evidence="11 12" key="1">
    <citation type="submission" date="2010-06" db="EMBL/GenBank/DDBJ databases">
        <authorList>
            <person name="Muzny D."/>
            <person name="Qin X."/>
            <person name="Buhay C."/>
            <person name="Dugan-Rocha S."/>
            <person name="Ding Y."/>
            <person name="Chen G."/>
            <person name="Hawes A."/>
            <person name="Holder M."/>
            <person name="Jhangiani S."/>
            <person name="Johnson A."/>
            <person name="Khan Z."/>
            <person name="Li Z."/>
            <person name="Liu W."/>
            <person name="Liu X."/>
            <person name="Perez L."/>
            <person name="Shen H."/>
            <person name="Wang Q."/>
            <person name="Watt J."/>
            <person name="Xi L."/>
            <person name="Xin Y."/>
            <person name="Zhou J."/>
            <person name="Deng J."/>
            <person name="Jiang H."/>
            <person name="Liu Y."/>
            <person name="Qu J."/>
            <person name="Song X.-Z."/>
            <person name="Zhang L."/>
            <person name="Villasana D."/>
            <person name="Johnson A."/>
            <person name="Liu J."/>
            <person name="Liyanage D."/>
            <person name="Lorensuhewa L."/>
            <person name="Robinson T."/>
            <person name="Song A."/>
            <person name="Song B.-B."/>
            <person name="Dinh H."/>
            <person name="Thornton R."/>
            <person name="Coyle M."/>
            <person name="Francisco L."/>
            <person name="Jackson L."/>
            <person name="Javaid M."/>
            <person name="Korchina V."/>
            <person name="Kovar C."/>
            <person name="Mata R."/>
            <person name="Mathew T."/>
            <person name="Ngo R."/>
            <person name="Nguyen L."/>
            <person name="Nguyen N."/>
            <person name="Okwuonu G."/>
            <person name="Ongeri F."/>
            <person name="Pham C."/>
            <person name="Simmons D."/>
            <person name="Wilczek-Boney K."/>
            <person name="Hale W."/>
            <person name="Jakkamsetti A."/>
            <person name="Pham P."/>
            <person name="Ruth R."/>
            <person name="San Lucas F."/>
            <person name="Warren J."/>
            <person name="Zhang J."/>
            <person name="Zhao Z."/>
            <person name="Zhou C."/>
            <person name="Zhu D."/>
            <person name="Lee S."/>
            <person name="Bess C."/>
            <person name="Blankenburg K."/>
            <person name="Forbes L."/>
            <person name="Fu Q."/>
            <person name="Gubbala S."/>
            <person name="Hirani K."/>
            <person name="Jayaseelan J.C."/>
            <person name="Lara F."/>
            <person name="Munidasa M."/>
            <person name="Palculict T."/>
            <person name="Patil S."/>
            <person name="Pu L.-L."/>
            <person name="Saada N."/>
            <person name="Tang L."/>
            <person name="Weissenberger G."/>
            <person name="Zhu Y."/>
            <person name="Hemphill L."/>
            <person name="Shang Y."/>
            <person name="Youmans B."/>
            <person name="Ayvaz T."/>
            <person name="Ross M."/>
            <person name="Santibanez J."/>
            <person name="Aqrawi P."/>
            <person name="Gross S."/>
            <person name="Joshi V."/>
            <person name="Fowler G."/>
            <person name="Nazareth L."/>
            <person name="Reid J."/>
            <person name="Worley K."/>
            <person name="Petrosino J."/>
            <person name="Highlander S."/>
            <person name="Gibbs R."/>
        </authorList>
    </citation>
    <scope>NUCLEOTIDE SEQUENCE [LARGE SCALE GENOMIC DNA]</scope>
    <source>
        <strain evidence="11 12">JV-V03</strain>
    </source>
</reference>
<gene>
    <name evidence="11" type="primary">pts15C</name>
    <name evidence="11" type="ORF">HMPREF0514_11219</name>
</gene>
<comment type="caution">
    <text evidence="11">The sequence shown here is derived from an EMBL/GenBank/DDBJ whole genome shotgun (WGS) entry which is preliminary data.</text>
</comment>
<evidence type="ECO:0000256" key="1">
    <source>
        <dbReference type="ARBA" id="ARBA00004651"/>
    </source>
</evidence>
<evidence type="ECO:0000256" key="8">
    <source>
        <dbReference type="PIRNR" id="PIRNR006351"/>
    </source>
</evidence>
<keyword evidence="3 8" id="KW-1003">Cell membrane</keyword>
<evidence type="ECO:0000313" key="12">
    <source>
        <dbReference type="Proteomes" id="UP000003672"/>
    </source>
</evidence>
<dbReference type="EMBL" id="ACGO02000002">
    <property type="protein sequence ID" value="EFJ69149.1"/>
    <property type="molecule type" value="Genomic_DNA"/>
</dbReference>
<feature type="transmembrane region" description="Helical" evidence="9">
    <location>
        <begin position="278"/>
        <end position="301"/>
    </location>
</feature>
<dbReference type="PANTHER" id="PTHR33989">
    <property type="match status" value="1"/>
</dbReference>
<feature type="transmembrane region" description="Helical" evidence="9">
    <location>
        <begin position="69"/>
        <end position="92"/>
    </location>
</feature>
<dbReference type="GO" id="GO:0009401">
    <property type="term" value="P:phosphoenolpyruvate-dependent sugar phosphotransferase system"/>
    <property type="evidence" value="ECO:0007669"/>
    <property type="project" value="InterPro"/>
</dbReference>
<protein>
    <recommendedName>
        <fullName evidence="8">Permease IIC component</fullName>
    </recommendedName>
</protein>
<evidence type="ECO:0000313" key="11">
    <source>
        <dbReference type="EMBL" id="EFJ69149.1"/>
    </source>
</evidence>
<dbReference type="GO" id="GO:1901264">
    <property type="term" value="P:carbohydrate derivative transport"/>
    <property type="evidence" value="ECO:0007669"/>
    <property type="project" value="TreeGrafter"/>
</dbReference>
<comment type="subcellular location">
    <subcellularLocation>
        <location evidence="1">Cell membrane</location>
        <topology evidence="1">Multi-pass membrane protein</topology>
    </subcellularLocation>
</comment>
<evidence type="ECO:0000256" key="2">
    <source>
        <dbReference type="ARBA" id="ARBA00022448"/>
    </source>
</evidence>
<evidence type="ECO:0000259" key="10">
    <source>
        <dbReference type="PROSITE" id="PS51105"/>
    </source>
</evidence>
<dbReference type="InterPro" id="IPR051088">
    <property type="entry name" value="PTS_Sugar-EIIC/EIIB"/>
</dbReference>
<dbReference type="RefSeq" id="WP_003649384.1">
    <property type="nucleotide sequence ID" value="NZ_CP040500.1"/>
</dbReference>
<proteinExistence type="predicted"/>